<feature type="transmembrane region" description="Helical" evidence="1">
    <location>
        <begin position="12"/>
        <end position="30"/>
    </location>
</feature>
<dbReference type="EMBL" id="JBHSXS010000003">
    <property type="protein sequence ID" value="MFC6879548.1"/>
    <property type="molecule type" value="Genomic_DNA"/>
</dbReference>
<dbReference type="InterPro" id="IPR016833">
    <property type="entry name" value="Put_Na-Bile_cotransptr"/>
</dbReference>
<keyword evidence="3" id="KW-1185">Reference proteome</keyword>
<feature type="transmembrane region" description="Helical" evidence="1">
    <location>
        <begin position="235"/>
        <end position="256"/>
    </location>
</feature>
<evidence type="ECO:0000313" key="3">
    <source>
        <dbReference type="Proteomes" id="UP001596380"/>
    </source>
</evidence>
<dbReference type="RefSeq" id="WP_309239677.1">
    <property type="nucleotide sequence ID" value="NZ_JBHSXE010000001.1"/>
</dbReference>
<dbReference type="Gene3D" id="1.20.1530.20">
    <property type="match status" value="1"/>
</dbReference>
<dbReference type="PANTHER" id="PTHR18640:SF5">
    <property type="entry name" value="SODIUM_BILE ACID COTRANSPORTER 7"/>
    <property type="match status" value="1"/>
</dbReference>
<feature type="transmembrane region" description="Helical" evidence="1">
    <location>
        <begin position="204"/>
        <end position="223"/>
    </location>
</feature>
<dbReference type="Proteomes" id="UP001596380">
    <property type="component" value="Unassembled WGS sequence"/>
</dbReference>
<proteinExistence type="predicted"/>
<dbReference type="PIRSF" id="PIRSF026166">
    <property type="entry name" value="UCP026166"/>
    <property type="match status" value="1"/>
</dbReference>
<organism evidence="2 3">
    <name type="scientific">Actinomadura yumaensis</name>
    <dbReference type="NCBI Taxonomy" id="111807"/>
    <lineage>
        <taxon>Bacteria</taxon>
        <taxon>Bacillati</taxon>
        <taxon>Actinomycetota</taxon>
        <taxon>Actinomycetes</taxon>
        <taxon>Streptosporangiales</taxon>
        <taxon>Thermomonosporaceae</taxon>
        <taxon>Actinomadura</taxon>
    </lineage>
</organism>
<dbReference type="Pfam" id="PF13593">
    <property type="entry name" value="SBF_like"/>
    <property type="match status" value="1"/>
</dbReference>
<feature type="transmembrane region" description="Helical" evidence="1">
    <location>
        <begin position="75"/>
        <end position="96"/>
    </location>
</feature>
<feature type="transmembrane region" description="Helical" evidence="1">
    <location>
        <begin position="36"/>
        <end position="55"/>
    </location>
</feature>
<feature type="transmembrane region" description="Helical" evidence="1">
    <location>
        <begin position="135"/>
        <end position="158"/>
    </location>
</feature>
<dbReference type="PANTHER" id="PTHR18640">
    <property type="entry name" value="SOLUTE CARRIER FAMILY 10 MEMBER 7"/>
    <property type="match status" value="1"/>
</dbReference>
<reference evidence="3" key="1">
    <citation type="journal article" date="2019" name="Int. J. Syst. Evol. Microbiol.">
        <title>The Global Catalogue of Microorganisms (GCM) 10K type strain sequencing project: providing services to taxonomists for standard genome sequencing and annotation.</title>
        <authorList>
            <consortium name="The Broad Institute Genomics Platform"/>
            <consortium name="The Broad Institute Genome Sequencing Center for Infectious Disease"/>
            <person name="Wu L."/>
            <person name="Ma J."/>
        </authorList>
    </citation>
    <scope>NUCLEOTIDE SEQUENCE [LARGE SCALE GENOMIC DNA]</scope>
    <source>
        <strain evidence="3">JCM 3369</strain>
    </source>
</reference>
<dbReference type="InterPro" id="IPR038770">
    <property type="entry name" value="Na+/solute_symporter_sf"/>
</dbReference>
<evidence type="ECO:0000256" key="1">
    <source>
        <dbReference type="SAM" id="Phobius"/>
    </source>
</evidence>
<feature type="transmembrane region" description="Helical" evidence="1">
    <location>
        <begin position="108"/>
        <end position="128"/>
    </location>
</feature>
<gene>
    <name evidence="2" type="ORF">ACFQKB_07180</name>
</gene>
<name>A0ABW2CFR5_9ACTN</name>
<sequence length="333" mass="35107">MRLVSAALARLRLDPYIAAILLTVGIAALIPCRGGTAAVLDQAVAVAITLVFFLYGVKVPTRQALESLRHWRLHLVIVLLTFGVFPVLALAGMLLVPSVLDPRLYGGVAFLCVLPSTVQSSITLTAIARGNEAAAICSASLSSMLGVVLTPVLAAALVSAEGGGVSARSVGDIMLRLLLPFVLGQLAQRWIGRPVRARSKQLSLFDRGVILMVIYTAFSQGIVTGVWRRLEPERFAPLLAVIAVLLAVALGAAHLLSRGFSGPDRVAILFCGSQKSLASGLPMASVLFADSTVGLMVLPLMLYHQLQLLVCSWLAQRFAGRADPATEPAVATA</sequence>
<keyword evidence="1" id="KW-1133">Transmembrane helix</keyword>
<keyword evidence="1" id="KW-0472">Membrane</keyword>
<evidence type="ECO:0000313" key="2">
    <source>
        <dbReference type="EMBL" id="MFC6879548.1"/>
    </source>
</evidence>
<keyword evidence="1" id="KW-0812">Transmembrane</keyword>
<accession>A0ABW2CFR5</accession>
<protein>
    <submittedName>
        <fullName evidence="2">Bile acid:sodium symporter family protein</fullName>
    </submittedName>
</protein>
<comment type="caution">
    <text evidence="2">The sequence shown here is derived from an EMBL/GenBank/DDBJ whole genome shotgun (WGS) entry which is preliminary data.</text>
</comment>